<dbReference type="Gene3D" id="3.10.450.50">
    <property type="match status" value="1"/>
</dbReference>
<dbReference type="GO" id="GO:0016020">
    <property type="term" value="C:membrane"/>
    <property type="evidence" value="ECO:0007669"/>
    <property type="project" value="UniProtKB-SubCell"/>
</dbReference>
<keyword evidence="4" id="KW-0812">Transmembrane</keyword>
<dbReference type="OrthoDB" id="4210236at2"/>
<proteinExistence type="predicted"/>
<feature type="region of interest" description="Disordered" evidence="3">
    <location>
        <begin position="1"/>
        <end position="23"/>
    </location>
</feature>
<protein>
    <recommendedName>
        <fullName evidence="7">Mce-associated membrane protein</fullName>
    </recommendedName>
</protein>
<dbReference type="SUPFAM" id="SSF54427">
    <property type="entry name" value="NTF2-like"/>
    <property type="match status" value="1"/>
</dbReference>
<dbReference type="RefSeq" id="WP_105871035.1">
    <property type="nucleotide sequence ID" value="NZ_PVLV01000451.1"/>
</dbReference>
<dbReference type="PANTHER" id="PTHR37042">
    <property type="entry name" value="OUTER MEMBRANE PROTEIN RV1973"/>
    <property type="match status" value="1"/>
</dbReference>
<dbReference type="EMBL" id="PVLV01000451">
    <property type="protein sequence ID" value="PRH76685.1"/>
    <property type="molecule type" value="Genomic_DNA"/>
</dbReference>
<evidence type="ECO:0000256" key="1">
    <source>
        <dbReference type="ARBA" id="ARBA00004370"/>
    </source>
</evidence>
<comment type="caution">
    <text evidence="5">The sequence shown here is derived from an EMBL/GenBank/DDBJ whole genome shotgun (WGS) entry which is preliminary data.</text>
</comment>
<reference evidence="5 6" key="1">
    <citation type="submission" date="2018-03" db="EMBL/GenBank/DDBJ databases">
        <title>Novel Streptomyces sp. from soil.</title>
        <authorList>
            <person name="Tan G.Y.A."/>
            <person name="Lee Z.Y."/>
        </authorList>
    </citation>
    <scope>NUCLEOTIDE SEQUENCE [LARGE SCALE GENOMIC DNA]</scope>
    <source>
        <strain evidence="5 6">ST5x</strain>
    </source>
</reference>
<keyword evidence="4" id="KW-1133">Transmembrane helix</keyword>
<dbReference type="AlphaFoldDB" id="A0A2S9PQI6"/>
<evidence type="ECO:0000313" key="6">
    <source>
        <dbReference type="Proteomes" id="UP000239322"/>
    </source>
</evidence>
<comment type="subcellular location">
    <subcellularLocation>
        <location evidence="1">Membrane</location>
    </subcellularLocation>
</comment>
<evidence type="ECO:0000313" key="5">
    <source>
        <dbReference type="EMBL" id="PRH76685.1"/>
    </source>
</evidence>
<gene>
    <name evidence="5" type="ORF">C6N75_24275</name>
</gene>
<accession>A0A2S9PQI6</accession>
<evidence type="ECO:0000256" key="2">
    <source>
        <dbReference type="ARBA" id="ARBA00023136"/>
    </source>
</evidence>
<keyword evidence="6" id="KW-1185">Reference proteome</keyword>
<keyword evidence="2 4" id="KW-0472">Membrane</keyword>
<evidence type="ECO:0000256" key="3">
    <source>
        <dbReference type="SAM" id="MobiDB-lite"/>
    </source>
</evidence>
<dbReference type="InterPro" id="IPR032710">
    <property type="entry name" value="NTF2-like_dom_sf"/>
</dbReference>
<feature type="transmembrane region" description="Helical" evidence="4">
    <location>
        <begin position="27"/>
        <end position="47"/>
    </location>
</feature>
<sequence length="183" mass="19188">MTADTAAADTEAPAPPAPRTRRRRASALPVVVLLAAAAVLLALTVRLSDDPAVRNQALADPEATSHVAGEVGGALTEVFSYGPGDTARARASARRLLAGQAARQYEELIGQVERPAADQRLTLTTHVVRTGVVRLTADRAELLVFLDQVAERAGKPPATAAAQLAVTAEKSGGRWRITTLQAR</sequence>
<evidence type="ECO:0008006" key="7">
    <source>
        <dbReference type="Google" id="ProtNLM"/>
    </source>
</evidence>
<evidence type="ECO:0000256" key="4">
    <source>
        <dbReference type="SAM" id="Phobius"/>
    </source>
</evidence>
<name>A0A2S9PQI6_9ACTN</name>
<organism evidence="5 6">
    <name type="scientific">Streptomyces solincola</name>
    <dbReference type="NCBI Taxonomy" id="2100817"/>
    <lineage>
        <taxon>Bacteria</taxon>
        <taxon>Bacillati</taxon>
        <taxon>Actinomycetota</taxon>
        <taxon>Actinomycetes</taxon>
        <taxon>Kitasatosporales</taxon>
        <taxon>Streptomycetaceae</taxon>
        <taxon>Streptomyces</taxon>
    </lineage>
</organism>
<dbReference type="Proteomes" id="UP000239322">
    <property type="component" value="Unassembled WGS sequence"/>
</dbReference>
<feature type="compositionally biased region" description="Low complexity" evidence="3">
    <location>
        <begin position="1"/>
        <end position="12"/>
    </location>
</feature>
<dbReference type="PANTHER" id="PTHR37042:SF4">
    <property type="entry name" value="OUTER MEMBRANE PROTEIN RV1973"/>
    <property type="match status" value="1"/>
</dbReference>